<dbReference type="AlphaFoldDB" id="A0A8H7LNP7"/>
<evidence type="ECO:0000313" key="2">
    <source>
        <dbReference type="EMBL" id="KAF8685158.1"/>
    </source>
</evidence>
<organism evidence="2 3">
    <name type="scientific">Rhizoctonia solani</name>
    <dbReference type="NCBI Taxonomy" id="456999"/>
    <lineage>
        <taxon>Eukaryota</taxon>
        <taxon>Fungi</taxon>
        <taxon>Dikarya</taxon>
        <taxon>Basidiomycota</taxon>
        <taxon>Agaricomycotina</taxon>
        <taxon>Agaricomycetes</taxon>
        <taxon>Cantharellales</taxon>
        <taxon>Ceratobasidiaceae</taxon>
        <taxon>Rhizoctonia</taxon>
    </lineage>
</organism>
<reference evidence="2" key="1">
    <citation type="submission" date="2020-09" db="EMBL/GenBank/DDBJ databases">
        <title>Comparative genome analyses of four rice-infecting Rhizoctonia solani isolates reveal extensive enrichment of homogalacturonan modification genes.</title>
        <authorList>
            <person name="Lee D.-Y."/>
            <person name="Jeon J."/>
            <person name="Kim K.-T."/>
            <person name="Cheong K."/>
            <person name="Song H."/>
            <person name="Choi G."/>
            <person name="Ko J."/>
            <person name="Opiyo S.O."/>
            <person name="Zuo S."/>
            <person name="Madhav S."/>
            <person name="Lee Y.-H."/>
            <person name="Wang G.-L."/>
        </authorList>
    </citation>
    <scope>NUCLEOTIDE SEQUENCE</scope>
    <source>
        <strain evidence="2">AG1-IA YN-7</strain>
    </source>
</reference>
<proteinExistence type="predicted"/>
<keyword evidence="1 2" id="KW-0378">Hydrolase</keyword>
<feature type="non-terminal residue" evidence="2">
    <location>
        <position position="1"/>
    </location>
</feature>
<dbReference type="EMBL" id="JACYCC010000024">
    <property type="protein sequence ID" value="KAF8685158.1"/>
    <property type="molecule type" value="Genomic_DNA"/>
</dbReference>
<dbReference type="InterPro" id="IPR036514">
    <property type="entry name" value="SGNH_hydro_sf"/>
</dbReference>
<dbReference type="InterPro" id="IPR051058">
    <property type="entry name" value="GDSL_Est/Lipase"/>
</dbReference>
<accession>A0A8H7LNP7</accession>
<sequence length="384" mass="42659">CLLNHECSTVNSLGSQVDDANFALKLNLPRALFSSKQFTCCQSIAVVEASSRGSIKIDTPSSKYIAPVYSLGSITNPKWPQTIPLVSLASEMPGKHPNVCLTKALTLGAALICHIDAVKAGFPSIKNLVTFGDSFMDEFGIGSAYNANVTHEYDGVTYIKSPESGDYVPLITEETMMSIWIGTNDVGYDSLLMSPQEGVSVVNTTACVLDWMKVLYDQGMRNFLLQNMIPLYRAPFYSPDGYNNKYWNVPHNQTEWSILMAEMVQASNELYALRTKYIAPSQFPGARIGLFDSFGLFNDIYNNPWKYLVGPDYNVKDAINACRYPEGSSELICVNQPPEVHDSFLWWDEIHPSEQTNRVIARHLLAALKGTSPFVSWYGSVYAS</sequence>
<protein>
    <submittedName>
        <fullName evidence="2">GDSL-like Lipase/Acylhydrolase</fullName>
    </submittedName>
</protein>
<dbReference type="GO" id="GO:0016788">
    <property type="term" value="F:hydrolase activity, acting on ester bonds"/>
    <property type="evidence" value="ECO:0007669"/>
    <property type="project" value="InterPro"/>
</dbReference>
<dbReference type="PANTHER" id="PTHR45648:SF22">
    <property type="entry name" value="GDSL LIPASE_ACYLHYDROLASE FAMILY PROTEIN (AFU_ORTHOLOGUE AFUA_4G14700)"/>
    <property type="match status" value="1"/>
</dbReference>
<dbReference type="Proteomes" id="UP000650582">
    <property type="component" value="Unassembled WGS sequence"/>
</dbReference>
<comment type="caution">
    <text evidence="2">The sequence shown here is derived from an EMBL/GenBank/DDBJ whole genome shotgun (WGS) entry which is preliminary data.</text>
</comment>
<dbReference type="SUPFAM" id="SSF52266">
    <property type="entry name" value="SGNH hydrolase"/>
    <property type="match status" value="1"/>
</dbReference>
<dbReference type="Gene3D" id="3.40.50.1110">
    <property type="entry name" value="SGNH hydrolase"/>
    <property type="match status" value="1"/>
</dbReference>
<evidence type="ECO:0000256" key="1">
    <source>
        <dbReference type="ARBA" id="ARBA00022801"/>
    </source>
</evidence>
<dbReference type="PANTHER" id="PTHR45648">
    <property type="entry name" value="GDSL LIPASE/ACYLHYDROLASE FAMILY PROTEIN (AFU_ORTHOLOGUE AFUA_4G14700)"/>
    <property type="match status" value="1"/>
</dbReference>
<gene>
    <name evidence="2" type="ORF">RHS04_01047</name>
</gene>
<dbReference type="InterPro" id="IPR001087">
    <property type="entry name" value="GDSL"/>
</dbReference>
<evidence type="ECO:0000313" key="3">
    <source>
        <dbReference type="Proteomes" id="UP000650582"/>
    </source>
</evidence>
<name>A0A8H7LNP7_9AGAM</name>
<dbReference type="Pfam" id="PF00657">
    <property type="entry name" value="Lipase_GDSL"/>
    <property type="match status" value="1"/>
</dbReference>